<dbReference type="InterPro" id="IPR013780">
    <property type="entry name" value="Glyco_hydro_b"/>
</dbReference>
<dbReference type="Pfam" id="PF00128">
    <property type="entry name" value="Alpha-amylase"/>
    <property type="match status" value="1"/>
</dbReference>
<evidence type="ECO:0000256" key="8">
    <source>
        <dbReference type="ARBA" id="ARBA00022837"/>
    </source>
</evidence>
<dbReference type="PIRSF" id="PIRSF001024">
    <property type="entry name" value="Alph-amyl_fung"/>
    <property type="match status" value="1"/>
</dbReference>
<dbReference type="Gene3D" id="3.20.20.80">
    <property type="entry name" value="Glycosidases"/>
    <property type="match status" value="1"/>
</dbReference>
<name>A0A521EGC4_9BACL</name>
<dbReference type="InterPro" id="IPR017853">
    <property type="entry name" value="GH"/>
</dbReference>
<feature type="domain" description="Alpha-amylase C-terminal" evidence="14">
    <location>
        <begin position="406"/>
        <end position="483"/>
    </location>
</feature>
<dbReference type="SMART" id="SM00642">
    <property type="entry name" value="Aamy"/>
    <property type="match status" value="1"/>
</dbReference>
<feature type="signal peptide" evidence="13">
    <location>
        <begin position="1"/>
        <end position="29"/>
    </location>
</feature>
<evidence type="ECO:0000256" key="7">
    <source>
        <dbReference type="ARBA" id="ARBA00022801"/>
    </source>
</evidence>
<feature type="domain" description="Glycosyl hydrolase family 13 catalytic" evidence="15">
    <location>
        <begin position="42"/>
        <end position="394"/>
    </location>
</feature>
<sequence length="483" mass="55622">MVKYLRSQVLLWLLVSVLSVSFSGPSVQAFSNDEWETRSIYFIMTDRFSNGDPSNDDFGGFPSDKNDPRKYHGGDFQGIINRLDYIKNLGFSAIWITPVTMQRSDEAYHGYWTYDFYSVDGHLGDMNKLKELVNTAHSKGIAVMLDVVANHTGDFLPNNGMAAAPFNQYDWYHHNGDVQDWNDQWWLENGDIFGLDDLNHENPAVQEELKNWIQWLVQTTGVDGLRVDTVKHVPKWFWDDFNVAADTFTLGEVYHGDPAYVGPYTHHLDGVLDYPMYYTIRDVFGQNQSMYHIRDRFNQDRHYRNKHLNGVFIDNHDVPRFLHEASGKSGDQSGKELQLKAALGFQFTIRGIPVLYQGTEQGFNGGHDPYNREDMVFNPDHELYGYIAKLNHIRNNHPALKNGSQQEKWVDDGFYAFQRSKNGDEVVVLINNTWSNQTRTIPNLDNLPDETKLYNRMGSDHVIVRNGGIKATLKAKEVKIYTK</sequence>
<dbReference type="SMART" id="SM00632">
    <property type="entry name" value="Aamy_C"/>
    <property type="match status" value="1"/>
</dbReference>
<evidence type="ECO:0000256" key="11">
    <source>
        <dbReference type="RuleBase" id="RU003615"/>
    </source>
</evidence>
<gene>
    <name evidence="16" type="ORF">SAMN06264849_1092</name>
</gene>
<accession>A0A521EGC4</accession>
<dbReference type="Proteomes" id="UP000315636">
    <property type="component" value="Unassembled WGS sequence"/>
</dbReference>
<evidence type="ECO:0000259" key="15">
    <source>
        <dbReference type="SMART" id="SM00642"/>
    </source>
</evidence>
<dbReference type="InterPro" id="IPR006047">
    <property type="entry name" value="GH13_cat_dom"/>
</dbReference>
<dbReference type="InterPro" id="IPR006046">
    <property type="entry name" value="Alpha_amylase"/>
</dbReference>
<dbReference type="InterPro" id="IPR031319">
    <property type="entry name" value="A-amylase_C"/>
</dbReference>
<keyword evidence="10 12" id="KW-0326">Glycosidase</keyword>
<dbReference type="GO" id="GO:0005975">
    <property type="term" value="P:carbohydrate metabolic process"/>
    <property type="evidence" value="ECO:0007669"/>
    <property type="project" value="InterPro"/>
</dbReference>
<dbReference type="SUPFAM" id="SSF51445">
    <property type="entry name" value="(Trans)glycosidases"/>
    <property type="match status" value="1"/>
</dbReference>
<comment type="cofactor">
    <cofactor evidence="2">
        <name>Ca(2+)</name>
        <dbReference type="ChEBI" id="CHEBI:29108"/>
    </cofactor>
</comment>
<evidence type="ECO:0000256" key="6">
    <source>
        <dbReference type="ARBA" id="ARBA00022729"/>
    </source>
</evidence>
<evidence type="ECO:0000256" key="5">
    <source>
        <dbReference type="ARBA" id="ARBA00022723"/>
    </source>
</evidence>
<evidence type="ECO:0000256" key="12">
    <source>
        <dbReference type="RuleBase" id="RU361134"/>
    </source>
</evidence>
<dbReference type="GO" id="GO:0005509">
    <property type="term" value="F:calcium ion binding"/>
    <property type="evidence" value="ECO:0007669"/>
    <property type="project" value="InterPro"/>
</dbReference>
<comment type="catalytic activity">
    <reaction evidence="1 12">
        <text>Endohydrolysis of (1-&gt;4)-alpha-D-glucosidic linkages in polysaccharides containing three or more (1-&gt;4)-alpha-linked D-glucose units.</text>
        <dbReference type="EC" id="3.2.1.1"/>
    </reaction>
</comment>
<evidence type="ECO:0000256" key="2">
    <source>
        <dbReference type="ARBA" id="ARBA00001913"/>
    </source>
</evidence>
<dbReference type="EC" id="3.2.1.1" evidence="4 12"/>
<evidence type="ECO:0000256" key="3">
    <source>
        <dbReference type="ARBA" id="ARBA00008061"/>
    </source>
</evidence>
<evidence type="ECO:0000259" key="14">
    <source>
        <dbReference type="SMART" id="SM00632"/>
    </source>
</evidence>
<dbReference type="EMBL" id="FXTI01000009">
    <property type="protein sequence ID" value="SMO82521.1"/>
    <property type="molecule type" value="Genomic_DNA"/>
</dbReference>
<dbReference type="GO" id="GO:0004556">
    <property type="term" value="F:alpha-amylase activity"/>
    <property type="evidence" value="ECO:0007669"/>
    <property type="project" value="UniProtKB-UniRule"/>
</dbReference>
<evidence type="ECO:0000256" key="4">
    <source>
        <dbReference type="ARBA" id="ARBA00012595"/>
    </source>
</evidence>
<evidence type="ECO:0000256" key="13">
    <source>
        <dbReference type="SAM" id="SignalP"/>
    </source>
</evidence>
<dbReference type="OrthoDB" id="9805159at2"/>
<evidence type="ECO:0000256" key="10">
    <source>
        <dbReference type="ARBA" id="ARBA00023295"/>
    </source>
</evidence>
<dbReference type="PANTHER" id="PTHR10357:SF215">
    <property type="entry name" value="ALPHA-AMYLASE 1"/>
    <property type="match status" value="1"/>
</dbReference>
<protein>
    <recommendedName>
        <fullName evidence="4 12">Alpha-amylase</fullName>
        <ecNumber evidence="4 12">3.2.1.1</ecNumber>
    </recommendedName>
</protein>
<organism evidence="16 17">
    <name type="scientific">Melghirimyces algeriensis</name>
    <dbReference type="NCBI Taxonomy" id="910412"/>
    <lineage>
        <taxon>Bacteria</taxon>
        <taxon>Bacillati</taxon>
        <taxon>Bacillota</taxon>
        <taxon>Bacilli</taxon>
        <taxon>Bacillales</taxon>
        <taxon>Thermoactinomycetaceae</taxon>
        <taxon>Melghirimyces</taxon>
    </lineage>
</organism>
<evidence type="ECO:0000256" key="9">
    <source>
        <dbReference type="ARBA" id="ARBA00023277"/>
    </source>
</evidence>
<evidence type="ECO:0000313" key="17">
    <source>
        <dbReference type="Proteomes" id="UP000315636"/>
    </source>
</evidence>
<evidence type="ECO:0000313" key="16">
    <source>
        <dbReference type="EMBL" id="SMO82521.1"/>
    </source>
</evidence>
<feature type="chain" id="PRO_5021958657" description="Alpha-amylase" evidence="13">
    <location>
        <begin position="30"/>
        <end position="483"/>
    </location>
</feature>
<dbReference type="InterPro" id="IPR013777">
    <property type="entry name" value="A-amylase-like"/>
</dbReference>
<keyword evidence="8" id="KW-0106">Calcium</keyword>
<dbReference type="AlphaFoldDB" id="A0A521EGC4"/>
<dbReference type="SUPFAM" id="SSF51011">
    <property type="entry name" value="Glycosyl hydrolase domain"/>
    <property type="match status" value="1"/>
</dbReference>
<keyword evidence="17" id="KW-1185">Reference proteome</keyword>
<keyword evidence="7 12" id="KW-0378">Hydrolase</keyword>
<keyword evidence="6 13" id="KW-0732">Signal</keyword>
<keyword evidence="5" id="KW-0479">Metal-binding</keyword>
<dbReference type="PANTHER" id="PTHR10357">
    <property type="entry name" value="ALPHA-AMYLASE FAMILY MEMBER"/>
    <property type="match status" value="1"/>
</dbReference>
<comment type="similarity">
    <text evidence="3 11">Belongs to the glycosyl hydrolase 13 family.</text>
</comment>
<dbReference type="Gene3D" id="2.60.40.1180">
    <property type="entry name" value="Golgi alpha-mannosidase II"/>
    <property type="match status" value="1"/>
</dbReference>
<evidence type="ECO:0000256" key="1">
    <source>
        <dbReference type="ARBA" id="ARBA00000548"/>
    </source>
</evidence>
<reference evidence="16 17" key="1">
    <citation type="submission" date="2017-05" db="EMBL/GenBank/DDBJ databases">
        <authorList>
            <person name="Varghese N."/>
            <person name="Submissions S."/>
        </authorList>
    </citation>
    <scope>NUCLEOTIDE SEQUENCE [LARGE SCALE GENOMIC DNA]</scope>
    <source>
        <strain evidence="16 17">DSM 45474</strain>
    </source>
</reference>
<keyword evidence="9 12" id="KW-0119">Carbohydrate metabolism</keyword>
<dbReference type="PRINTS" id="PR00110">
    <property type="entry name" value="ALPHAAMYLASE"/>
</dbReference>
<proteinExistence type="inferred from homology"/>